<dbReference type="PANTHER" id="PTHR14218">
    <property type="entry name" value="PROTEASE S8 TRIPEPTIDYL PEPTIDASE I CLN2"/>
    <property type="match status" value="1"/>
</dbReference>
<keyword evidence="7" id="KW-0865">Zymogen</keyword>
<keyword evidence="4" id="KW-0378">Hydrolase</keyword>
<evidence type="ECO:0000256" key="5">
    <source>
        <dbReference type="ARBA" id="ARBA00022825"/>
    </source>
</evidence>
<dbReference type="SMART" id="SM00944">
    <property type="entry name" value="Pro-kuma_activ"/>
    <property type="match status" value="1"/>
</dbReference>
<dbReference type="InterPro" id="IPR050819">
    <property type="entry name" value="Tripeptidyl-peptidase_I"/>
</dbReference>
<gene>
    <name evidence="11" type="ORF">JFN90_21545</name>
</gene>
<keyword evidence="8" id="KW-0732">Signal</keyword>
<evidence type="ECO:0000256" key="7">
    <source>
        <dbReference type="ARBA" id="ARBA00023145"/>
    </source>
</evidence>
<dbReference type="RefSeq" id="WP_199397193.1">
    <property type="nucleotide sequence ID" value="NZ_JAEMHK010000024.1"/>
</dbReference>
<protein>
    <submittedName>
        <fullName evidence="11">Uncharacterized protein</fullName>
    </submittedName>
</protein>
<comment type="cofactor">
    <cofactor evidence="1">
        <name>Ca(2+)</name>
        <dbReference type="ChEBI" id="CHEBI:29108"/>
    </cofactor>
</comment>
<keyword evidence="2" id="KW-0645">Protease</keyword>
<sequence>MKVALKLFPLCLGLLFVAMAAGAPSSCWADSSAQVRVAGHVPARSVASARRLGRLPAVAQMRFSFTLPLRNQQALDDLLRRVYDRSDPLYGHYLTSSQFNERFAPTAADYDAVKTYARSLGLTITGTHANRTILDVAGPAAVVEAAFDMRMHQYQAHSGHFFVAPDREPGVPNAIAARISGMVGLDSAGVWHTHSLATRAADAPMATPYQIGTGPGGGMTPKDITTAYNLSQVSATGTGQTLALFQLDGYTPSDITTYANYYGLTAVPLQNVLVDGFSGTPGSGAGEVTLDIELQMALAPGASKIMVYMGPNTGKGVLDTYNRIATDNIAKQVSSPWGLSEGESGSSFLTSENAIFQQMAAQGQTVYAAAGDSGAYDNGSTLSVDDPASQPYVTGVGGTTLYVSGGSYSRESTWNAGSISNGAGGGGVSSFWPIPSWQQKLGNVASSVMRNVPDVALNSDPGTGYSIYFQGKWWIYGGTSCAAPLWAGLTARVNQKRAAGGLAPLGFANPVLYQVGVGTGYGTSFHDVADSTTNLYYPAITGYDNATGWGSFNGANLIAALAPASSSTTSTTPTVTVPATPAGLKATAGNASVALTWSASSGATGYNVYRGTAAGKEGTTPVRTGLTTTSFTDSVANGTTYYYKVAAVNSAGTSALSNEAYAKPTAPLAFTTGVSGSIGTTTAKIQWGTNLASTSVIRYGTSSGSLTKTLSSSTLVTSHVLTLSSLARRTTYYFQASSTAGTSTVTSPVYYFKTQ</sequence>
<dbReference type="InterPro" id="IPR030400">
    <property type="entry name" value="Sedolisin_dom"/>
</dbReference>
<dbReference type="Gene3D" id="3.40.50.200">
    <property type="entry name" value="Peptidase S8/S53 domain"/>
    <property type="match status" value="1"/>
</dbReference>
<feature type="chain" id="PRO_5046504779" evidence="8">
    <location>
        <begin position="30"/>
        <end position="755"/>
    </location>
</feature>
<dbReference type="PROSITE" id="PS50853">
    <property type="entry name" value="FN3"/>
    <property type="match status" value="1"/>
</dbReference>
<dbReference type="CDD" id="cd04056">
    <property type="entry name" value="Peptidases_S53"/>
    <property type="match status" value="1"/>
</dbReference>
<keyword evidence="6" id="KW-0106">Calcium</keyword>
<dbReference type="Proteomes" id="UP000641025">
    <property type="component" value="Unassembled WGS sequence"/>
</dbReference>
<evidence type="ECO:0000256" key="6">
    <source>
        <dbReference type="ARBA" id="ARBA00022837"/>
    </source>
</evidence>
<evidence type="ECO:0000313" key="11">
    <source>
        <dbReference type="EMBL" id="MBJ6802723.1"/>
    </source>
</evidence>
<dbReference type="SUPFAM" id="SSF54897">
    <property type="entry name" value="Protease propeptides/inhibitors"/>
    <property type="match status" value="1"/>
</dbReference>
<organism evidence="11 12">
    <name type="scientific">Geomonas propionica</name>
    <dbReference type="NCBI Taxonomy" id="2798582"/>
    <lineage>
        <taxon>Bacteria</taxon>
        <taxon>Pseudomonadati</taxon>
        <taxon>Thermodesulfobacteriota</taxon>
        <taxon>Desulfuromonadia</taxon>
        <taxon>Geobacterales</taxon>
        <taxon>Geobacteraceae</taxon>
        <taxon>Geomonas</taxon>
    </lineage>
</organism>
<comment type="caution">
    <text evidence="11">The sequence shown here is derived from an EMBL/GenBank/DDBJ whole genome shotgun (WGS) entry which is preliminary data.</text>
</comment>
<evidence type="ECO:0000256" key="2">
    <source>
        <dbReference type="ARBA" id="ARBA00022670"/>
    </source>
</evidence>
<reference evidence="11 12" key="1">
    <citation type="submission" date="2020-12" db="EMBL/GenBank/DDBJ databases">
        <title>Geomonas sp. Red259, isolated from paddy soil.</title>
        <authorList>
            <person name="Xu Z."/>
            <person name="Zhang Z."/>
            <person name="Masuda Y."/>
            <person name="Itoh H."/>
            <person name="Senoo K."/>
        </authorList>
    </citation>
    <scope>NUCLEOTIDE SEQUENCE [LARGE SCALE GENOMIC DNA]</scope>
    <source>
        <strain evidence="11 12">Red259</strain>
    </source>
</reference>
<feature type="domain" description="Peptidase S53" evidence="10">
    <location>
        <begin position="218"/>
        <end position="564"/>
    </location>
</feature>
<dbReference type="PANTHER" id="PTHR14218:SF15">
    <property type="entry name" value="TRIPEPTIDYL-PEPTIDASE 1"/>
    <property type="match status" value="1"/>
</dbReference>
<dbReference type="SUPFAM" id="SSF49265">
    <property type="entry name" value="Fibronectin type III"/>
    <property type="match status" value="1"/>
</dbReference>
<evidence type="ECO:0000313" key="12">
    <source>
        <dbReference type="Proteomes" id="UP000641025"/>
    </source>
</evidence>
<dbReference type="InterPro" id="IPR015366">
    <property type="entry name" value="S53_propep"/>
</dbReference>
<dbReference type="InterPro" id="IPR013783">
    <property type="entry name" value="Ig-like_fold"/>
</dbReference>
<dbReference type="InterPro" id="IPR036116">
    <property type="entry name" value="FN3_sf"/>
</dbReference>
<accession>A0ABS0YXP3</accession>
<dbReference type="SUPFAM" id="SSF52743">
    <property type="entry name" value="Subtilisin-like"/>
    <property type="match status" value="1"/>
</dbReference>
<keyword evidence="3" id="KW-0479">Metal-binding</keyword>
<dbReference type="CDD" id="cd00063">
    <property type="entry name" value="FN3"/>
    <property type="match status" value="1"/>
</dbReference>
<dbReference type="SMART" id="SM00060">
    <property type="entry name" value="FN3"/>
    <property type="match status" value="2"/>
</dbReference>
<feature type="domain" description="Fibronectin type-III" evidence="9">
    <location>
        <begin position="577"/>
        <end position="668"/>
    </location>
</feature>
<dbReference type="InterPro" id="IPR008963">
    <property type="entry name" value="Purple_acid_Pase-like_N"/>
</dbReference>
<keyword evidence="5" id="KW-0720">Serine protease</keyword>
<dbReference type="InterPro" id="IPR036852">
    <property type="entry name" value="Peptidase_S8/S53_dom_sf"/>
</dbReference>
<evidence type="ECO:0000256" key="4">
    <source>
        <dbReference type="ARBA" id="ARBA00022801"/>
    </source>
</evidence>
<evidence type="ECO:0000259" key="10">
    <source>
        <dbReference type="PROSITE" id="PS51695"/>
    </source>
</evidence>
<name>A0ABS0YXP3_9BACT</name>
<feature type="signal peptide" evidence="8">
    <location>
        <begin position="1"/>
        <end position="29"/>
    </location>
</feature>
<dbReference type="InterPro" id="IPR003961">
    <property type="entry name" value="FN3_dom"/>
</dbReference>
<evidence type="ECO:0000256" key="3">
    <source>
        <dbReference type="ARBA" id="ARBA00022723"/>
    </source>
</evidence>
<dbReference type="EMBL" id="JAEMHK010000024">
    <property type="protein sequence ID" value="MBJ6802723.1"/>
    <property type="molecule type" value="Genomic_DNA"/>
</dbReference>
<dbReference type="Gene3D" id="2.60.40.10">
    <property type="entry name" value="Immunoglobulins"/>
    <property type="match status" value="1"/>
</dbReference>
<proteinExistence type="predicted"/>
<evidence type="ECO:0000256" key="8">
    <source>
        <dbReference type="SAM" id="SignalP"/>
    </source>
</evidence>
<dbReference type="CDD" id="cd11377">
    <property type="entry name" value="Pro-peptidase_S53"/>
    <property type="match status" value="1"/>
</dbReference>
<evidence type="ECO:0000256" key="1">
    <source>
        <dbReference type="ARBA" id="ARBA00001913"/>
    </source>
</evidence>
<evidence type="ECO:0000259" key="9">
    <source>
        <dbReference type="PROSITE" id="PS50853"/>
    </source>
</evidence>
<dbReference type="SUPFAM" id="SSF49363">
    <property type="entry name" value="Purple acid phosphatase, N-terminal domain"/>
    <property type="match status" value="1"/>
</dbReference>
<dbReference type="Pfam" id="PF09286">
    <property type="entry name" value="Pro-kuma_activ"/>
    <property type="match status" value="1"/>
</dbReference>
<keyword evidence="12" id="KW-1185">Reference proteome</keyword>
<dbReference type="PROSITE" id="PS51695">
    <property type="entry name" value="SEDOLISIN"/>
    <property type="match status" value="1"/>
</dbReference>